<comment type="caution">
    <text evidence="1">The sequence shown here is derived from an EMBL/GenBank/DDBJ whole genome shotgun (WGS) entry which is preliminary data.</text>
</comment>
<dbReference type="EMBL" id="CAXJRC010000022">
    <property type="protein sequence ID" value="CAL2107091.1"/>
    <property type="molecule type" value="Genomic_DNA"/>
</dbReference>
<evidence type="ECO:0008006" key="3">
    <source>
        <dbReference type="Google" id="ProtNLM"/>
    </source>
</evidence>
<organism evidence="1 2">
    <name type="scientific">Tenacibaculum vairaonense</name>
    <dbReference type="NCBI Taxonomy" id="3137860"/>
    <lineage>
        <taxon>Bacteria</taxon>
        <taxon>Pseudomonadati</taxon>
        <taxon>Bacteroidota</taxon>
        <taxon>Flavobacteriia</taxon>
        <taxon>Flavobacteriales</taxon>
        <taxon>Flavobacteriaceae</taxon>
        <taxon>Tenacibaculum</taxon>
    </lineage>
</organism>
<proteinExistence type="predicted"/>
<accession>A0ABP1FDX0</accession>
<dbReference type="SUPFAM" id="SSF160574">
    <property type="entry name" value="BT0923-like"/>
    <property type="match status" value="1"/>
</dbReference>
<reference evidence="1 2" key="1">
    <citation type="submission" date="2024-05" db="EMBL/GenBank/DDBJ databases">
        <authorList>
            <person name="Duchaud E."/>
        </authorList>
    </citation>
    <scope>NUCLEOTIDE SEQUENCE [LARGE SCALE GENOMIC DNA]</scope>
    <source>
        <strain evidence="1">Ena-SAMPLE-TAB-13-05-2024-13:56:06:370-140305</strain>
    </source>
</reference>
<evidence type="ECO:0000313" key="2">
    <source>
        <dbReference type="Proteomes" id="UP001497602"/>
    </source>
</evidence>
<protein>
    <recommendedName>
        <fullName evidence="3">Beta-lactamase-inhibitor-like PepSY-like domain-containing protein</fullName>
    </recommendedName>
</protein>
<dbReference type="Proteomes" id="UP001497602">
    <property type="component" value="Unassembled WGS sequence"/>
</dbReference>
<evidence type="ECO:0000313" key="1">
    <source>
        <dbReference type="EMBL" id="CAL2107091.1"/>
    </source>
</evidence>
<keyword evidence="2" id="KW-1185">Reference proteome</keyword>
<name>A0ABP1FDX0_9FLAO</name>
<gene>
    <name evidence="1" type="ORF">T190115A13A_20371</name>
</gene>
<sequence length="192" mass="22651">MRNTLFITLLLYTCFSFCQVKYEREYRVSQEEAPLKSIETIKNLGYKKKIKWYAEESQDGKTYEAKSYYKGRKHSCEFTEKGELIDIEIKVNFKLLSQKTQQIIKNVLFKKFKKIKIKKTQIQFKPQKTTSLNTLIKSDDITILEQLATNYELIIKGKTSNGYSKYEFLISNKGELIKELKFTPSNSDNLEF</sequence>
<dbReference type="RefSeq" id="WP_348738745.1">
    <property type="nucleotide sequence ID" value="NZ_CAXJRC010000022.1"/>
</dbReference>